<dbReference type="BioCyc" id="RPAL652103:RPDX1_RS18280-MONOMER"/>
<dbReference type="HOGENOM" id="CLU_056688_0_0_5"/>
<dbReference type="KEGG" id="rpx:Rpdx1_3706"/>
<proteinExistence type="predicted"/>
<dbReference type="OrthoDB" id="8443186at2"/>
<dbReference type="eggNOG" id="COG5330">
    <property type="taxonomic scope" value="Bacteria"/>
</dbReference>
<sequence length="370" mass="40603">MILRSKRPALHLLDELQAMLAHGTVARRVETLRRVTDLFLGGVAYNDEQIEVFDDVFTCLVEDIESNAKVLLAQRLAPVSAPPRIIQQLAFEDRIEIAAPVLSQSEQLDDATLIANARAKSQQHMMAISTRRTLSGAVTDVLVELGNPAVVQSTVRNPGAEFSDNGYCVLAKRAENDDGLADALGQRTIPRAQYLKMIAIASATVRSKLEAAHSHAPAEVDNAVRQASRLARSAPRGISRQTSIAHGLVRSLFEEGRINAAEVHSFAAQRKFDETNQAIACLANITVEAAESMMVESRDEGVLILAKVCNLPWATVREIIDMRDEINGTQSHDLDECRETYERLRLSTAQQVLRFHRMQQSAAAAQPPAA</sequence>
<evidence type="ECO:0000313" key="2">
    <source>
        <dbReference type="Proteomes" id="UP000001402"/>
    </source>
</evidence>
<dbReference type="Pfam" id="PF10098">
    <property type="entry name" value="DUF2336"/>
    <property type="match status" value="1"/>
</dbReference>
<gene>
    <name evidence="1" type="ordered locus">Rpdx1_3706</name>
</gene>
<protein>
    <recommendedName>
        <fullName evidence="3">DUF2336 domain-containing protein</fullName>
    </recommendedName>
</protein>
<organism evidence="1 2">
    <name type="scientific">Rhodopseudomonas palustris (strain DX-1)</name>
    <dbReference type="NCBI Taxonomy" id="652103"/>
    <lineage>
        <taxon>Bacteria</taxon>
        <taxon>Pseudomonadati</taxon>
        <taxon>Pseudomonadota</taxon>
        <taxon>Alphaproteobacteria</taxon>
        <taxon>Hyphomicrobiales</taxon>
        <taxon>Nitrobacteraceae</taxon>
        <taxon>Rhodopseudomonas</taxon>
    </lineage>
</organism>
<name>E6VFS2_RHOPX</name>
<dbReference type="Proteomes" id="UP000001402">
    <property type="component" value="Chromosome"/>
</dbReference>
<dbReference type="InterPro" id="IPR019285">
    <property type="entry name" value="DUF2336"/>
</dbReference>
<dbReference type="EMBL" id="CP002418">
    <property type="protein sequence ID" value="ADU45273.1"/>
    <property type="molecule type" value="Genomic_DNA"/>
</dbReference>
<dbReference type="STRING" id="652103.Rpdx1_3706"/>
<accession>E6VFS2</accession>
<reference evidence="1" key="1">
    <citation type="submission" date="2010-12" db="EMBL/GenBank/DDBJ databases">
        <title>Complete sequence of Rhodopseudomonas palustris DX-1.</title>
        <authorList>
            <consortium name="US DOE Joint Genome Institute"/>
            <person name="Lucas S."/>
            <person name="Copeland A."/>
            <person name="Lapidus A."/>
            <person name="Cheng J.-F."/>
            <person name="Goodwin L."/>
            <person name="Pitluck S."/>
            <person name="Misra M."/>
            <person name="Chertkov O."/>
            <person name="Detter J.C."/>
            <person name="Han C."/>
            <person name="Tapia R."/>
            <person name="Land M."/>
            <person name="Hauser L."/>
            <person name="Kyrpides N."/>
            <person name="Ivanova N."/>
            <person name="Ovchinnikova G."/>
            <person name="Logan B."/>
            <person name="Oda Y."/>
            <person name="Harwood C."/>
            <person name="Woyke T."/>
        </authorList>
    </citation>
    <scope>NUCLEOTIDE SEQUENCE [LARGE SCALE GENOMIC DNA]</scope>
    <source>
        <strain evidence="1">DX-1</strain>
    </source>
</reference>
<evidence type="ECO:0000313" key="1">
    <source>
        <dbReference type="EMBL" id="ADU45273.1"/>
    </source>
</evidence>
<evidence type="ECO:0008006" key="3">
    <source>
        <dbReference type="Google" id="ProtNLM"/>
    </source>
</evidence>
<dbReference type="AlphaFoldDB" id="E6VFS2"/>